<reference evidence="6" key="1">
    <citation type="submission" date="2013-11" db="EMBL/GenBank/DDBJ databases">
        <authorList>
            <person name="GENOMES U."/>
        </authorList>
    </citation>
    <scope>NUCLEOTIDE SEQUENCE</scope>
    <source>
        <strain evidence="6">MVT06</strain>
    </source>
</reference>
<dbReference type="Gene3D" id="1.20.1440.20">
    <property type="entry name" value="LemA-like domain"/>
    <property type="match status" value="1"/>
</dbReference>
<sequence length="97" mass="10757">MPDILNSPAYSVTKMLRCFSSTIVLTFLSDCGFNTISTNQGKAYAAWSNVLNQYQCRADLIPNFVETVKTYTSHKQTVLTGVIQVCATINTDTHKLC</sequence>
<evidence type="ECO:0000256" key="2">
    <source>
        <dbReference type="ARBA" id="ARBA00008854"/>
    </source>
</evidence>
<dbReference type="PANTHER" id="PTHR34478">
    <property type="entry name" value="PROTEIN LEMA"/>
    <property type="match status" value="1"/>
</dbReference>
<reference evidence="6" key="2">
    <citation type="submission" date="2014-05" db="EMBL/GenBank/DDBJ databases">
        <title>Genome sequencing of Bartonella spp. isolated from human blood.</title>
        <authorList>
            <person name="Raoult D."/>
        </authorList>
    </citation>
    <scope>NUCLEOTIDE SEQUENCE</scope>
    <source>
        <strain evidence="6">MVT06</strain>
    </source>
</reference>
<dbReference type="EMBL" id="HG977196">
    <property type="protein sequence ID" value="CDP80115.1"/>
    <property type="molecule type" value="Genomic_DNA"/>
</dbReference>
<dbReference type="SUPFAM" id="SSF140478">
    <property type="entry name" value="LemA-like"/>
    <property type="match status" value="1"/>
</dbReference>
<dbReference type="InterPro" id="IPR007156">
    <property type="entry name" value="MamQ_LemA"/>
</dbReference>
<dbReference type="InterPro" id="IPR023353">
    <property type="entry name" value="LemA-like_dom_sf"/>
</dbReference>
<comment type="subcellular location">
    <subcellularLocation>
        <location evidence="1">Membrane</location>
        <topology evidence="1">Single-pass membrane protein</topology>
    </subcellularLocation>
</comment>
<dbReference type="PANTHER" id="PTHR34478:SF2">
    <property type="entry name" value="MEMBRANE PROTEIN"/>
    <property type="match status" value="1"/>
</dbReference>
<proteinExistence type="inferred from homology"/>
<dbReference type="Pfam" id="PF04011">
    <property type="entry name" value="LemA"/>
    <property type="match status" value="1"/>
</dbReference>
<dbReference type="AlphaFoldDB" id="A0A024LRX8"/>
<organism evidence="6">
    <name type="scientific">Bartonella schoenbuchensis</name>
    <dbReference type="NCBI Taxonomy" id="165694"/>
    <lineage>
        <taxon>Bacteria</taxon>
        <taxon>Pseudomonadati</taxon>
        <taxon>Pseudomonadota</taxon>
        <taxon>Alphaproteobacteria</taxon>
        <taxon>Hyphomicrobiales</taxon>
        <taxon>Bartonellaceae</taxon>
        <taxon>Bartonella</taxon>
    </lineage>
</organism>
<dbReference type="GO" id="GO:0016020">
    <property type="term" value="C:membrane"/>
    <property type="evidence" value="ECO:0007669"/>
    <property type="project" value="UniProtKB-SubCell"/>
</dbReference>
<evidence type="ECO:0000256" key="3">
    <source>
        <dbReference type="ARBA" id="ARBA00022692"/>
    </source>
</evidence>
<keyword evidence="4" id="KW-1133">Transmembrane helix</keyword>
<comment type="similarity">
    <text evidence="2">Belongs to the LemA family.</text>
</comment>
<evidence type="ECO:0000256" key="1">
    <source>
        <dbReference type="ARBA" id="ARBA00004167"/>
    </source>
</evidence>
<protein>
    <submittedName>
        <fullName evidence="6">Cytoplasmic membrane protein</fullName>
    </submittedName>
</protein>
<keyword evidence="5" id="KW-0472">Membrane</keyword>
<evidence type="ECO:0000256" key="4">
    <source>
        <dbReference type="ARBA" id="ARBA00022989"/>
    </source>
</evidence>
<gene>
    <name evidence="6" type="primary">lemA</name>
    <name evidence="6" type="ORF">BN1046_01029</name>
</gene>
<accession>A0A024LRX8</accession>
<keyword evidence="3" id="KW-0812">Transmembrane</keyword>
<evidence type="ECO:0000313" key="6">
    <source>
        <dbReference type="EMBL" id="CDP80115.1"/>
    </source>
</evidence>
<name>A0A024LRX8_9HYPH</name>
<evidence type="ECO:0000256" key="5">
    <source>
        <dbReference type="ARBA" id="ARBA00023136"/>
    </source>
</evidence>